<accession>A0A1I7H3I3</accession>
<evidence type="ECO:0000313" key="2">
    <source>
        <dbReference type="Proteomes" id="UP000182491"/>
    </source>
</evidence>
<dbReference type="PROSITE" id="PS51257">
    <property type="entry name" value="PROKAR_LIPOPROTEIN"/>
    <property type="match status" value="1"/>
</dbReference>
<protein>
    <submittedName>
        <fullName evidence="1">Uncharacterized protein</fullName>
    </submittedName>
</protein>
<gene>
    <name evidence="1" type="ORF">SAMN04487941_1469</name>
</gene>
<name>A0A1I7H3I3_9BACT</name>
<reference evidence="2" key="1">
    <citation type="submission" date="2016-10" db="EMBL/GenBank/DDBJ databases">
        <authorList>
            <person name="Varghese N."/>
        </authorList>
    </citation>
    <scope>NUCLEOTIDE SEQUENCE [LARGE SCALE GENOMIC DNA]</scope>
    <source>
        <strain evidence="2">DSM 18820</strain>
    </source>
</reference>
<dbReference type="RefSeq" id="WP_068836763.1">
    <property type="nucleotide sequence ID" value="NZ_BMXC01000001.1"/>
</dbReference>
<organism evidence="1 2">
    <name type="scientific">Pontibacter akesuensis</name>
    <dbReference type="NCBI Taxonomy" id="388950"/>
    <lineage>
        <taxon>Bacteria</taxon>
        <taxon>Pseudomonadati</taxon>
        <taxon>Bacteroidota</taxon>
        <taxon>Cytophagia</taxon>
        <taxon>Cytophagales</taxon>
        <taxon>Hymenobacteraceae</taxon>
        <taxon>Pontibacter</taxon>
    </lineage>
</organism>
<dbReference type="EMBL" id="FPCA01000001">
    <property type="protein sequence ID" value="SFU55182.1"/>
    <property type="molecule type" value="Genomic_DNA"/>
</dbReference>
<dbReference type="AlphaFoldDB" id="A0A1I7H3I3"/>
<dbReference type="Proteomes" id="UP000182491">
    <property type="component" value="Unassembled WGS sequence"/>
</dbReference>
<dbReference type="OrthoDB" id="666740at2"/>
<proteinExistence type="predicted"/>
<sequence>MKKSRLIYLSLMLSLMFLFTSCGPTIHYLGESYPPSTDIEVFYDVKDVKRDYKVIGKMTNDELSSDIPEQVRAQMVERAKQAGGDAIIFTDLGVDRTEVNSGSLVVKANVIKYTE</sequence>
<keyword evidence="2" id="KW-1185">Reference proteome</keyword>
<dbReference type="STRING" id="388950.GCA_001611675_00567"/>
<evidence type="ECO:0000313" key="1">
    <source>
        <dbReference type="EMBL" id="SFU55182.1"/>
    </source>
</evidence>